<sequence>MTLRDPVYPGRVASYDPSLRVFLNQEIYFFSGKEAMKHFLSDPTRYSGPLTDPVSQARFQPAPRSPRVHFQDHTFYFESEATKRQFQATPTVYNVRRES</sequence>
<organism evidence="1 2">
    <name type="scientific">Eiseniibacteriota bacterium</name>
    <dbReference type="NCBI Taxonomy" id="2212470"/>
    <lineage>
        <taxon>Bacteria</taxon>
        <taxon>Candidatus Eiseniibacteriota</taxon>
    </lineage>
</organism>
<gene>
    <name evidence="1" type="ORF">E6K76_02990</name>
</gene>
<dbReference type="AlphaFoldDB" id="A0A538T903"/>
<dbReference type="EMBL" id="VBOW01000017">
    <property type="protein sequence ID" value="TMQ60099.1"/>
    <property type="molecule type" value="Genomic_DNA"/>
</dbReference>
<comment type="caution">
    <text evidence="1">The sequence shown here is derived from an EMBL/GenBank/DDBJ whole genome shotgun (WGS) entry which is preliminary data.</text>
</comment>
<dbReference type="Proteomes" id="UP000316852">
    <property type="component" value="Unassembled WGS sequence"/>
</dbReference>
<name>A0A538T903_UNCEI</name>
<evidence type="ECO:0000313" key="1">
    <source>
        <dbReference type="EMBL" id="TMQ60099.1"/>
    </source>
</evidence>
<reference evidence="1 2" key="1">
    <citation type="journal article" date="2019" name="Nat. Microbiol.">
        <title>Mediterranean grassland soil C-N compound turnover is dependent on rainfall and depth, and is mediated by genomically divergent microorganisms.</title>
        <authorList>
            <person name="Diamond S."/>
            <person name="Andeer P.F."/>
            <person name="Li Z."/>
            <person name="Crits-Christoph A."/>
            <person name="Burstein D."/>
            <person name="Anantharaman K."/>
            <person name="Lane K.R."/>
            <person name="Thomas B.C."/>
            <person name="Pan C."/>
            <person name="Northen T.R."/>
            <person name="Banfield J.F."/>
        </authorList>
    </citation>
    <scope>NUCLEOTIDE SEQUENCE [LARGE SCALE GENOMIC DNA]</scope>
    <source>
        <strain evidence="1">WS_6</strain>
    </source>
</reference>
<proteinExistence type="predicted"/>
<protein>
    <submittedName>
        <fullName evidence="1">Uncharacterized protein</fullName>
    </submittedName>
</protein>
<accession>A0A538T903</accession>
<evidence type="ECO:0000313" key="2">
    <source>
        <dbReference type="Proteomes" id="UP000316852"/>
    </source>
</evidence>